<feature type="domain" description="HTH araC/xylS-type" evidence="3">
    <location>
        <begin position="93"/>
        <end position="192"/>
    </location>
</feature>
<organism evidence="4 5">
    <name type="scientific">Paraburkholderia caledonica</name>
    <dbReference type="NCBI Taxonomy" id="134536"/>
    <lineage>
        <taxon>Bacteria</taxon>
        <taxon>Pseudomonadati</taxon>
        <taxon>Pseudomonadota</taxon>
        <taxon>Betaproteobacteria</taxon>
        <taxon>Burkholderiales</taxon>
        <taxon>Burkholderiaceae</taxon>
        <taxon>Paraburkholderia</taxon>
    </lineage>
</organism>
<dbReference type="SUPFAM" id="SSF46689">
    <property type="entry name" value="Homeodomain-like"/>
    <property type="match status" value="1"/>
</dbReference>
<dbReference type="Proteomes" id="UP001229486">
    <property type="component" value="Unassembled WGS sequence"/>
</dbReference>
<dbReference type="SMART" id="SM00342">
    <property type="entry name" value="HTH_ARAC"/>
    <property type="match status" value="1"/>
</dbReference>
<reference evidence="4" key="1">
    <citation type="submission" date="2023-07" db="EMBL/GenBank/DDBJ databases">
        <title>Sorghum-associated microbial communities from plants grown in Nebraska, USA.</title>
        <authorList>
            <person name="Schachtman D."/>
        </authorList>
    </citation>
    <scope>NUCLEOTIDE SEQUENCE</scope>
    <source>
        <strain evidence="4">DS1061</strain>
    </source>
</reference>
<comment type="caution">
    <text evidence="4">The sequence shown here is derived from an EMBL/GenBank/DDBJ whole genome shotgun (WGS) entry which is preliminary data.</text>
</comment>
<dbReference type="InterPro" id="IPR009057">
    <property type="entry name" value="Homeodomain-like_sf"/>
</dbReference>
<protein>
    <submittedName>
        <fullName evidence="4">Transcriptional regulator GlxA family with amidase domain</fullName>
    </submittedName>
</protein>
<dbReference type="Gene3D" id="1.10.10.60">
    <property type="entry name" value="Homeodomain-like"/>
    <property type="match status" value="1"/>
</dbReference>
<dbReference type="InterPro" id="IPR053142">
    <property type="entry name" value="PchR_regulatory_protein"/>
</dbReference>
<gene>
    <name evidence="4" type="ORF">J2793_006156</name>
</gene>
<evidence type="ECO:0000256" key="2">
    <source>
        <dbReference type="ARBA" id="ARBA00023163"/>
    </source>
</evidence>
<dbReference type="GO" id="GO:0043565">
    <property type="term" value="F:sequence-specific DNA binding"/>
    <property type="evidence" value="ECO:0007669"/>
    <property type="project" value="InterPro"/>
</dbReference>
<proteinExistence type="predicted"/>
<evidence type="ECO:0000313" key="4">
    <source>
        <dbReference type="EMBL" id="MDP9650682.1"/>
    </source>
</evidence>
<name>A0AB73IMT1_9BURK</name>
<dbReference type="EMBL" id="JAURTK010000012">
    <property type="protein sequence ID" value="MDP9650682.1"/>
    <property type="molecule type" value="Genomic_DNA"/>
</dbReference>
<dbReference type="PANTHER" id="PTHR47893">
    <property type="entry name" value="REGULATORY PROTEIN PCHR"/>
    <property type="match status" value="1"/>
</dbReference>
<evidence type="ECO:0000256" key="1">
    <source>
        <dbReference type="ARBA" id="ARBA00023015"/>
    </source>
</evidence>
<sequence length="197" mass="21891">METANGLAPENLELSTGLLPRVLDVQWSLITQSLLNLMSIPPDGAVSPEWRDHFERNLAVFLLTNRLQDPATHPGAATVSEVDTRSTGVREMDAVLEYINARLCAPISLEDLARAAGVSLRTLNIMCHRHYGVTPMDLLRNLRLDAVRSRLLTGVTTNITETALSFGFGHLGRFSAYYFARFNELPRDTQRRASLSV</sequence>
<dbReference type="PANTHER" id="PTHR47893:SF1">
    <property type="entry name" value="REGULATORY PROTEIN PCHR"/>
    <property type="match status" value="1"/>
</dbReference>
<accession>A0AB73IMT1</accession>
<dbReference type="InterPro" id="IPR018060">
    <property type="entry name" value="HTH_AraC"/>
</dbReference>
<keyword evidence="1" id="KW-0805">Transcription regulation</keyword>
<evidence type="ECO:0000313" key="5">
    <source>
        <dbReference type="Proteomes" id="UP001229486"/>
    </source>
</evidence>
<evidence type="ECO:0000259" key="3">
    <source>
        <dbReference type="PROSITE" id="PS01124"/>
    </source>
</evidence>
<dbReference type="PROSITE" id="PS01124">
    <property type="entry name" value="HTH_ARAC_FAMILY_2"/>
    <property type="match status" value="1"/>
</dbReference>
<dbReference type="AlphaFoldDB" id="A0AB73IMT1"/>
<keyword evidence="2" id="KW-0804">Transcription</keyword>
<dbReference type="GO" id="GO:0003700">
    <property type="term" value="F:DNA-binding transcription factor activity"/>
    <property type="evidence" value="ECO:0007669"/>
    <property type="project" value="InterPro"/>
</dbReference>
<dbReference type="Pfam" id="PF12833">
    <property type="entry name" value="HTH_18"/>
    <property type="match status" value="1"/>
</dbReference>